<organism evidence="2 3">
    <name type="scientific">Vibrio algivorus</name>
    <dbReference type="NCBI Taxonomy" id="1667024"/>
    <lineage>
        <taxon>Bacteria</taxon>
        <taxon>Pseudomonadati</taxon>
        <taxon>Pseudomonadota</taxon>
        <taxon>Gammaproteobacteria</taxon>
        <taxon>Vibrionales</taxon>
        <taxon>Vibrionaceae</taxon>
        <taxon>Vibrio</taxon>
    </lineage>
</organism>
<gene>
    <name evidence="2" type="ORF">FOF44_07180</name>
</gene>
<accession>A0A557P9P4</accession>
<name>A0A557P9P4_9VIBR</name>
<dbReference type="RefSeq" id="WP_144387894.1">
    <property type="nucleotide sequence ID" value="NZ_CANNCB010000017.1"/>
</dbReference>
<evidence type="ECO:0000313" key="3">
    <source>
        <dbReference type="Proteomes" id="UP000319828"/>
    </source>
</evidence>
<dbReference type="GO" id="GO:0009318">
    <property type="term" value="C:exodeoxyribonuclease VII complex"/>
    <property type="evidence" value="ECO:0007669"/>
    <property type="project" value="InterPro"/>
</dbReference>
<dbReference type="EMBL" id="VMKJ01000010">
    <property type="protein sequence ID" value="TVO37383.1"/>
    <property type="molecule type" value="Genomic_DNA"/>
</dbReference>
<comment type="caution">
    <text evidence="2">The sequence shown here is derived from an EMBL/GenBank/DDBJ whole genome shotgun (WGS) entry which is preliminary data.</text>
</comment>
<dbReference type="InterPro" id="IPR037004">
    <property type="entry name" value="Exonuc_VII_ssu_sf"/>
</dbReference>
<proteinExistence type="predicted"/>
<protein>
    <submittedName>
        <fullName evidence="2">Uncharacterized protein</fullName>
    </submittedName>
</protein>
<reference evidence="2 3" key="1">
    <citation type="submission" date="2019-07" db="EMBL/GenBank/DDBJ databases">
        <title>The draft genome sequence of Vibrio algivorus M1486.</title>
        <authorList>
            <person name="Meng X."/>
        </authorList>
    </citation>
    <scope>NUCLEOTIDE SEQUENCE [LARGE SCALE GENOMIC DNA]</scope>
    <source>
        <strain evidence="2 3">M1486</strain>
    </source>
</reference>
<dbReference type="Proteomes" id="UP000319828">
    <property type="component" value="Unassembled WGS sequence"/>
</dbReference>
<sequence>MAFTVRPSPKDIEAIEYAKKHFRTTKQTEALLKACQEMEANHKRIEDLIKKYQDQMHELRECKGLLAKLKRPLLELLESDIGT</sequence>
<dbReference type="GO" id="GO:0006308">
    <property type="term" value="P:DNA catabolic process"/>
    <property type="evidence" value="ECO:0007669"/>
    <property type="project" value="InterPro"/>
</dbReference>
<dbReference type="SUPFAM" id="SSF116842">
    <property type="entry name" value="XseB-like"/>
    <property type="match status" value="1"/>
</dbReference>
<dbReference type="AlphaFoldDB" id="A0A557P9P4"/>
<dbReference type="GO" id="GO:0008855">
    <property type="term" value="F:exodeoxyribonuclease VII activity"/>
    <property type="evidence" value="ECO:0007669"/>
    <property type="project" value="InterPro"/>
</dbReference>
<evidence type="ECO:0000256" key="1">
    <source>
        <dbReference type="SAM" id="Coils"/>
    </source>
</evidence>
<feature type="coiled-coil region" evidence="1">
    <location>
        <begin position="35"/>
        <end position="62"/>
    </location>
</feature>
<keyword evidence="1" id="KW-0175">Coiled coil</keyword>
<evidence type="ECO:0000313" key="2">
    <source>
        <dbReference type="EMBL" id="TVO37383.1"/>
    </source>
</evidence>